<dbReference type="InterPro" id="IPR026444">
    <property type="entry name" value="Secre_tail"/>
</dbReference>
<dbReference type="InterPro" id="IPR036852">
    <property type="entry name" value="Peptidase_S8/S53_dom_sf"/>
</dbReference>
<dbReference type="InterPro" id="IPR023828">
    <property type="entry name" value="Peptidase_S8_Ser-AS"/>
</dbReference>
<dbReference type="InterPro" id="IPR017317">
    <property type="entry name" value="Pept_S8_subtilisin_bacteroid-2"/>
</dbReference>
<dbReference type="Pfam" id="PF18962">
    <property type="entry name" value="Por_Secre_tail"/>
    <property type="match status" value="1"/>
</dbReference>
<dbReference type="PROSITE" id="PS51892">
    <property type="entry name" value="SUBTILASE"/>
    <property type="match status" value="1"/>
</dbReference>
<feature type="domain" description="Secretion system C-terminal sorting" evidence="8">
    <location>
        <begin position="472"/>
        <end position="545"/>
    </location>
</feature>
<dbReference type="PROSITE" id="PS00138">
    <property type="entry name" value="SUBTILASE_SER"/>
    <property type="match status" value="1"/>
</dbReference>
<dbReference type="RefSeq" id="WP_380800446.1">
    <property type="nucleotide sequence ID" value="NZ_JBHUIV010000010.1"/>
</dbReference>
<dbReference type="EMBL" id="JBHUIV010000010">
    <property type="protein sequence ID" value="MFD2200635.1"/>
    <property type="molecule type" value="Genomic_DNA"/>
</dbReference>
<evidence type="ECO:0000256" key="3">
    <source>
        <dbReference type="ARBA" id="ARBA00022801"/>
    </source>
</evidence>
<feature type="active site" description="Charge relay system" evidence="5">
    <location>
        <position position="181"/>
    </location>
</feature>
<evidence type="ECO:0000259" key="7">
    <source>
        <dbReference type="Pfam" id="PF00082"/>
    </source>
</evidence>
<keyword evidence="4 5" id="KW-0720">Serine protease</keyword>
<name>A0ABW5B6Y6_9BACT</name>
<sequence>MVRFKWGIICLLLLLTGAQAFGQNRYAVHYKYKPQDFFSLEEPSFFLTPRSIERRERHGIALDSLDLPVSQKYIDQLHPFVQEVLFHSNWLNASIVIADQGNMEEIKNWDFVEKVELVAFGYVPEGRVSARVNGKSGINKNSKSNNNTIETPFDYQNSLLGIQEMHEEGYRGKGITIAVFDAGFPGVDQIPGFSHLFENNQLIGTRDFVHVWNKNVYSKNQHGTNVLSLLASNDPEVLLAGAPEADYILCITEEVSTEYRIEEYNWVKAAEFADSLGVDIINSSLGYWDFDDSSMDYSLEDLDGETALISKGATVAGNKGILVVTSAGNYGNRGVSSITAPADAKGILSVGATDISMERASFSSQGPTADGRIKPEVSTYGEQVWLVRSTGNLGRASGTSFSAPQIAALAAGLWQAKPYWTKDELIERIMESSSLAENPDNLIGFGIPNFLKAYYGEILAIETEEKEDSWKVFPNPIYGTDLFVRFGNNVESEFYLFDTQGKVLQQSNVRRTSVQEPFYVSIPEIPSGVYILEMQTGNEVKRTKLMKR</sequence>
<dbReference type="InterPro" id="IPR015500">
    <property type="entry name" value="Peptidase_S8_subtilisin-rel"/>
</dbReference>
<keyword evidence="2 5" id="KW-0645">Protease</keyword>
<evidence type="ECO:0000259" key="8">
    <source>
        <dbReference type="Pfam" id="PF18962"/>
    </source>
</evidence>
<keyword evidence="6" id="KW-0732">Signal</keyword>
<dbReference type="SUPFAM" id="SSF52743">
    <property type="entry name" value="Subtilisin-like"/>
    <property type="match status" value="1"/>
</dbReference>
<dbReference type="CDD" id="cd07493">
    <property type="entry name" value="Peptidases_S8_9"/>
    <property type="match status" value="1"/>
</dbReference>
<feature type="domain" description="Peptidase S8/S53" evidence="7">
    <location>
        <begin position="172"/>
        <end position="446"/>
    </location>
</feature>
<dbReference type="Pfam" id="PF00082">
    <property type="entry name" value="Peptidase_S8"/>
    <property type="match status" value="1"/>
</dbReference>
<keyword evidence="3 5" id="KW-0378">Hydrolase</keyword>
<evidence type="ECO:0000256" key="1">
    <source>
        <dbReference type="ARBA" id="ARBA00011073"/>
    </source>
</evidence>
<comment type="similarity">
    <text evidence="1 5">Belongs to the peptidase S8 family.</text>
</comment>
<dbReference type="PANTHER" id="PTHR43399:SF4">
    <property type="entry name" value="CELL WALL-ASSOCIATED PROTEASE"/>
    <property type="match status" value="1"/>
</dbReference>
<protein>
    <submittedName>
        <fullName evidence="9">S8 family serine peptidase</fullName>
    </submittedName>
</protein>
<evidence type="ECO:0000256" key="4">
    <source>
        <dbReference type="ARBA" id="ARBA00022825"/>
    </source>
</evidence>
<feature type="active site" description="Charge relay system" evidence="5">
    <location>
        <position position="222"/>
    </location>
</feature>
<feature type="chain" id="PRO_5045340113" evidence="6">
    <location>
        <begin position="21"/>
        <end position="548"/>
    </location>
</feature>
<proteinExistence type="inferred from homology"/>
<gene>
    <name evidence="9" type="ORF">ACFSKV_03590</name>
</gene>
<dbReference type="Proteomes" id="UP001597414">
    <property type="component" value="Unassembled WGS sequence"/>
</dbReference>
<feature type="signal peptide" evidence="6">
    <location>
        <begin position="1"/>
        <end position="20"/>
    </location>
</feature>
<accession>A0ABW5B6Y6</accession>
<dbReference type="InterPro" id="IPR051048">
    <property type="entry name" value="Peptidase_S8/S53_subtilisin"/>
</dbReference>
<dbReference type="PRINTS" id="PR00723">
    <property type="entry name" value="SUBTILISIN"/>
</dbReference>
<evidence type="ECO:0000313" key="10">
    <source>
        <dbReference type="Proteomes" id="UP001597414"/>
    </source>
</evidence>
<reference evidence="10" key="1">
    <citation type="journal article" date="2019" name="Int. J. Syst. Evol. Microbiol.">
        <title>The Global Catalogue of Microorganisms (GCM) 10K type strain sequencing project: providing services to taxonomists for standard genome sequencing and annotation.</title>
        <authorList>
            <consortium name="The Broad Institute Genomics Platform"/>
            <consortium name="The Broad Institute Genome Sequencing Center for Infectious Disease"/>
            <person name="Wu L."/>
            <person name="Ma J."/>
        </authorList>
    </citation>
    <scope>NUCLEOTIDE SEQUENCE [LARGE SCALE GENOMIC DNA]</scope>
    <source>
        <strain evidence="10">KCTC 19812</strain>
    </source>
</reference>
<dbReference type="InterPro" id="IPR000209">
    <property type="entry name" value="Peptidase_S8/S53_dom"/>
</dbReference>
<evidence type="ECO:0000256" key="2">
    <source>
        <dbReference type="ARBA" id="ARBA00022670"/>
    </source>
</evidence>
<evidence type="ECO:0000256" key="5">
    <source>
        <dbReference type="PROSITE-ProRule" id="PRU01240"/>
    </source>
</evidence>
<dbReference type="NCBIfam" id="TIGR04183">
    <property type="entry name" value="Por_Secre_tail"/>
    <property type="match status" value="1"/>
</dbReference>
<dbReference type="Gene3D" id="3.40.50.200">
    <property type="entry name" value="Peptidase S8/S53 domain"/>
    <property type="match status" value="1"/>
</dbReference>
<organism evidence="9 10">
    <name type="scientific">Shivajiella indica</name>
    <dbReference type="NCBI Taxonomy" id="872115"/>
    <lineage>
        <taxon>Bacteria</taxon>
        <taxon>Pseudomonadati</taxon>
        <taxon>Bacteroidota</taxon>
        <taxon>Cytophagia</taxon>
        <taxon>Cytophagales</taxon>
        <taxon>Cyclobacteriaceae</taxon>
        <taxon>Shivajiella</taxon>
    </lineage>
</organism>
<dbReference type="PANTHER" id="PTHR43399">
    <property type="entry name" value="SUBTILISIN-RELATED"/>
    <property type="match status" value="1"/>
</dbReference>
<feature type="active site" description="Charge relay system" evidence="5">
    <location>
        <position position="400"/>
    </location>
</feature>
<dbReference type="PIRSF" id="PIRSF037903">
    <property type="entry name" value="Subtilisin_rel_GFO_2223"/>
    <property type="match status" value="1"/>
</dbReference>
<evidence type="ECO:0000313" key="9">
    <source>
        <dbReference type="EMBL" id="MFD2200635.1"/>
    </source>
</evidence>
<comment type="caution">
    <text evidence="9">The sequence shown here is derived from an EMBL/GenBank/DDBJ whole genome shotgun (WGS) entry which is preliminary data.</text>
</comment>
<keyword evidence="10" id="KW-1185">Reference proteome</keyword>
<evidence type="ECO:0000256" key="6">
    <source>
        <dbReference type="SAM" id="SignalP"/>
    </source>
</evidence>